<dbReference type="PANTHER" id="PTHR30558">
    <property type="entry name" value="EXBD MEMBRANE COMPONENT OF PMF-DRIVEN MACROMOLECULE IMPORT SYSTEM"/>
    <property type="match status" value="1"/>
</dbReference>
<dbReference type="Pfam" id="PF02472">
    <property type="entry name" value="ExbD"/>
    <property type="match status" value="1"/>
</dbReference>
<dbReference type="Proteomes" id="UP000594749">
    <property type="component" value="Chromosome"/>
</dbReference>
<keyword evidence="13" id="KW-1185">Reference proteome</keyword>
<evidence type="ECO:0000256" key="7">
    <source>
        <dbReference type="ARBA" id="ARBA00022927"/>
    </source>
</evidence>
<evidence type="ECO:0000256" key="9">
    <source>
        <dbReference type="ARBA" id="ARBA00023136"/>
    </source>
</evidence>
<dbReference type="EMBL" id="CP063078">
    <property type="protein sequence ID" value="QOQ88159.1"/>
    <property type="molecule type" value="Genomic_DNA"/>
</dbReference>
<evidence type="ECO:0000313" key="12">
    <source>
        <dbReference type="EMBL" id="QOQ88159.1"/>
    </source>
</evidence>
<dbReference type="OrthoDB" id="9798629at2"/>
<evidence type="ECO:0000256" key="5">
    <source>
        <dbReference type="ARBA" id="ARBA00022519"/>
    </source>
</evidence>
<proteinExistence type="inferred from homology"/>
<dbReference type="RefSeq" id="WP_025802871.1">
    <property type="nucleotide sequence ID" value="NZ_CP053842.1"/>
</dbReference>
<evidence type="ECO:0000256" key="2">
    <source>
        <dbReference type="ARBA" id="ARBA00005811"/>
    </source>
</evidence>
<sequence length="130" mass="14552">MYDFDEKPELNITPLVDIMLVLLAILMVTTPAVIYEENILLPIGSKKQISTEKTEDLVVRVTPDKIIDIAGSKMSFDEFGDNLILLISKYNLQAPVYIQADKTLLYDDVVFVLKTLKKAGFSKVSLQTLG</sequence>
<evidence type="ECO:0000256" key="4">
    <source>
        <dbReference type="ARBA" id="ARBA00022475"/>
    </source>
</evidence>
<dbReference type="GO" id="GO:0022857">
    <property type="term" value="F:transmembrane transporter activity"/>
    <property type="evidence" value="ECO:0007669"/>
    <property type="project" value="InterPro"/>
</dbReference>
<organism evidence="12 13">
    <name type="scientific">Campylobacter corcagiensis</name>
    <dbReference type="NCBI Taxonomy" id="1448857"/>
    <lineage>
        <taxon>Bacteria</taxon>
        <taxon>Pseudomonadati</taxon>
        <taxon>Campylobacterota</taxon>
        <taxon>Epsilonproteobacteria</taxon>
        <taxon>Campylobacterales</taxon>
        <taxon>Campylobacteraceae</taxon>
        <taxon>Campylobacter</taxon>
    </lineage>
</organism>
<keyword evidence="7 10" id="KW-0653">Protein transport</keyword>
<evidence type="ECO:0000256" key="10">
    <source>
        <dbReference type="RuleBase" id="RU003879"/>
    </source>
</evidence>
<keyword evidence="8 11" id="KW-1133">Transmembrane helix</keyword>
<evidence type="ECO:0000256" key="3">
    <source>
        <dbReference type="ARBA" id="ARBA00022448"/>
    </source>
</evidence>
<dbReference type="Gene3D" id="3.30.420.270">
    <property type="match status" value="1"/>
</dbReference>
<keyword evidence="9 11" id="KW-0472">Membrane</keyword>
<dbReference type="PANTHER" id="PTHR30558:SF12">
    <property type="entry name" value="BIOPOLYMER TRANSPORT PROTEIN EXBD"/>
    <property type="match status" value="1"/>
</dbReference>
<protein>
    <submittedName>
        <fullName evidence="12">Biopolymer transporter ExbD</fullName>
    </submittedName>
</protein>
<gene>
    <name evidence="12" type="ORF">IMC76_05155</name>
</gene>
<keyword evidence="6 10" id="KW-0812">Transmembrane</keyword>
<evidence type="ECO:0000256" key="6">
    <source>
        <dbReference type="ARBA" id="ARBA00022692"/>
    </source>
</evidence>
<comment type="similarity">
    <text evidence="2 10">Belongs to the ExbD/TolR family.</text>
</comment>
<feature type="transmembrane region" description="Helical" evidence="11">
    <location>
        <begin position="12"/>
        <end position="35"/>
    </location>
</feature>
<evidence type="ECO:0000313" key="13">
    <source>
        <dbReference type="Proteomes" id="UP000594749"/>
    </source>
</evidence>
<accession>A0A7M1LHU6</accession>
<dbReference type="GO" id="GO:0005886">
    <property type="term" value="C:plasma membrane"/>
    <property type="evidence" value="ECO:0007669"/>
    <property type="project" value="UniProtKB-SubCell"/>
</dbReference>
<name>A0A7M1LHU6_9BACT</name>
<evidence type="ECO:0000256" key="8">
    <source>
        <dbReference type="ARBA" id="ARBA00022989"/>
    </source>
</evidence>
<keyword evidence="4" id="KW-1003">Cell membrane</keyword>
<dbReference type="GO" id="GO:0015031">
    <property type="term" value="P:protein transport"/>
    <property type="evidence" value="ECO:0007669"/>
    <property type="project" value="UniProtKB-KW"/>
</dbReference>
<evidence type="ECO:0000256" key="11">
    <source>
        <dbReference type="SAM" id="Phobius"/>
    </source>
</evidence>
<dbReference type="InterPro" id="IPR003400">
    <property type="entry name" value="ExbD"/>
</dbReference>
<comment type="subcellular location">
    <subcellularLocation>
        <location evidence="1">Cell inner membrane</location>
        <topology evidence="1">Single-pass type II membrane protein</topology>
    </subcellularLocation>
    <subcellularLocation>
        <location evidence="10">Cell membrane</location>
        <topology evidence="10">Single-pass type II membrane protein</topology>
    </subcellularLocation>
</comment>
<dbReference type="AlphaFoldDB" id="A0A7M1LHU6"/>
<keyword evidence="3 10" id="KW-0813">Transport</keyword>
<reference evidence="12 13" key="1">
    <citation type="submission" date="2020-10" db="EMBL/GenBank/DDBJ databases">
        <title>Campylobacter and Helicobacter PacBio genomes.</title>
        <authorList>
            <person name="Lane C."/>
        </authorList>
    </citation>
    <scope>NUCLEOTIDE SEQUENCE [LARGE SCALE GENOMIC DNA]</scope>
    <source>
        <strain evidence="12 13">2016D-0077</strain>
    </source>
</reference>
<evidence type="ECO:0000256" key="1">
    <source>
        <dbReference type="ARBA" id="ARBA00004249"/>
    </source>
</evidence>
<keyword evidence="5" id="KW-0997">Cell inner membrane</keyword>